<dbReference type="CDD" id="cd00610">
    <property type="entry name" value="OAT_like"/>
    <property type="match status" value="1"/>
</dbReference>
<feature type="compositionally biased region" description="Polar residues" evidence="6">
    <location>
        <begin position="64"/>
        <end position="77"/>
    </location>
</feature>
<dbReference type="InterPro" id="IPR049704">
    <property type="entry name" value="Aminotrans_3_PPA_site"/>
</dbReference>
<dbReference type="FunFam" id="3.40.640.10:FF:000014">
    <property type="entry name" value="Adenosylmethionine-8-amino-7-oxononanoate aminotransferase, probable"/>
    <property type="match status" value="1"/>
</dbReference>
<evidence type="ECO:0000256" key="4">
    <source>
        <dbReference type="ARBA" id="ARBA00022898"/>
    </source>
</evidence>
<keyword evidence="7" id="KW-0670">Pyruvate</keyword>
<feature type="region of interest" description="Disordered" evidence="6">
    <location>
        <begin position="1"/>
        <end position="77"/>
    </location>
</feature>
<dbReference type="EC" id="2.6.1.18" evidence="7"/>
<feature type="compositionally biased region" description="Basic and acidic residues" evidence="6">
    <location>
        <begin position="49"/>
        <end position="61"/>
    </location>
</feature>
<dbReference type="InterPro" id="IPR005814">
    <property type="entry name" value="Aminotrans_3"/>
</dbReference>
<dbReference type="EMBL" id="CADCVK010000219">
    <property type="protein sequence ID" value="CAA9479222.1"/>
    <property type="molecule type" value="Genomic_DNA"/>
</dbReference>
<evidence type="ECO:0000256" key="1">
    <source>
        <dbReference type="ARBA" id="ARBA00008954"/>
    </source>
</evidence>
<dbReference type="NCBIfam" id="NF005102">
    <property type="entry name" value="PRK06541.1"/>
    <property type="match status" value="1"/>
</dbReference>
<protein>
    <submittedName>
        <fullName evidence="7">Omega-amino acid--pyruvate aminotransferase</fullName>
        <ecNumber evidence="7">2.6.1.18</ecNumber>
    </submittedName>
</protein>
<sequence length="517" mass="56213">AVDQDERRAAPLALVEEAHAARTYQRSRTPVRPRRVASDGPAPVSLSTSDRHPAGSDKEESGAMATTQSPSGTLQEQAQRHLWMHFSRMGAYGPDAEIPIIVRGEGCHVWDEHGKRYFDGLSALFCVNIGHGRHDVAQAGADQARELGFYTTWSYAHPRAIELATRLAGLAPGDLNRVFFTSGGGESVESAIKLARQYHKLTGNAAKTKVIARETAYHGTTMGALAATGITGLRQPFEPFMPGGCHVPNTNLYRLAPGYGAENLAEAIARRIEFEGPETVAAVILEPVQNAGGCFTPPPGYFQRVREICDEHGVLLISDEVICAFGRLGEWFGAQRYDYLPDIITTAKGLTSSYAPMGAVLFSDRVAEPFLEGTASFLHGFTWGGHPMCAAVALANLAVMEEEGVLENVRAQEPAFRAMLESLRDIPIVGDVRGAGFFQAIELVKDRDTKASFSDAESEDLLRGFLSGELFRRGLICRADDRGDPVIQLSPPLISGPEHFEEIEAILRPTLEEASRR</sequence>
<comment type="similarity">
    <text evidence="1 5">Belongs to the class-III pyridoxal-phosphate-dependent aminotransferase family.</text>
</comment>
<name>A0A6J4RWC8_9ACTN</name>
<dbReference type="Gene3D" id="3.90.1150.10">
    <property type="entry name" value="Aspartate Aminotransferase, domain 1"/>
    <property type="match status" value="1"/>
</dbReference>
<dbReference type="Pfam" id="PF00202">
    <property type="entry name" value="Aminotran_3"/>
    <property type="match status" value="1"/>
</dbReference>
<dbReference type="SUPFAM" id="SSF53383">
    <property type="entry name" value="PLP-dependent transferases"/>
    <property type="match status" value="1"/>
</dbReference>
<keyword evidence="2 7" id="KW-0032">Aminotransferase</keyword>
<dbReference type="InterPro" id="IPR015421">
    <property type="entry name" value="PyrdxlP-dep_Trfase_major"/>
</dbReference>
<proteinExistence type="inferred from homology"/>
<dbReference type="InterPro" id="IPR015422">
    <property type="entry name" value="PyrdxlP-dep_Trfase_small"/>
</dbReference>
<dbReference type="GO" id="GO:0016223">
    <property type="term" value="F:beta-alanine:pyruvate transaminase activity"/>
    <property type="evidence" value="ECO:0007669"/>
    <property type="project" value="UniProtKB-EC"/>
</dbReference>
<evidence type="ECO:0000313" key="7">
    <source>
        <dbReference type="EMBL" id="CAA9479222.1"/>
    </source>
</evidence>
<keyword evidence="3 7" id="KW-0808">Transferase</keyword>
<evidence type="ECO:0000256" key="3">
    <source>
        <dbReference type="ARBA" id="ARBA00022679"/>
    </source>
</evidence>
<dbReference type="InterPro" id="IPR015424">
    <property type="entry name" value="PyrdxlP-dep_Trfase"/>
</dbReference>
<organism evidence="7">
    <name type="scientific">uncultured Rubrobacteraceae bacterium</name>
    <dbReference type="NCBI Taxonomy" id="349277"/>
    <lineage>
        <taxon>Bacteria</taxon>
        <taxon>Bacillati</taxon>
        <taxon>Actinomycetota</taxon>
        <taxon>Rubrobacteria</taxon>
        <taxon>Rubrobacterales</taxon>
        <taxon>Rubrobacteraceae</taxon>
        <taxon>environmental samples</taxon>
    </lineage>
</organism>
<dbReference type="PANTHER" id="PTHR43094">
    <property type="entry name" value="AMINOTRANSFERASE"/>
    <property type="match status" value="1"/>
</dbReference>
<accession>A0A6J4RWC8</accession>
<gene>
    <name evidence="7" type="ORF">AVDCRST_MAG12-1400</name>
</gene>
<reference evidence="7" key="1">
    <citation type="submission" date="2020-02" db="EMBL/GenBank/DDBJ databases">
        <authorList>
            <person name="Meier V. D."/>
        </authorList>
    </citation>
    <scope>NUCLEOTIDE SEQUENCE</scope>
    <source>
        <strain evidence="7">AVDCRST_MAG12</strain>
    </source>
</reference>
<dbReference type="AlphaFoldDB" id="A0A6J4RWC8"/>
<evidence type="ECO:0000256" key="5">
    <source>
        <dbReference type="RuleBase" id="RU003560"/>
    </source>
</evidence>
<dbReference type="PROSITE" id="PS00600">
    <property type="entry name" value="AA_TRANSFER_CLASS_3"/>
    <property type="match status" value="1"/>
</dbReference>
<feature type="non-terminal residue" evidence="7">
    <location>
        <position position="1"/>
    </location>
</feature>
<keyword evidence="4 5" id="KW-0663">Pyridoxal phosphate</keyword>
<evidence type="ECO:0000256" key="2">
    <source>
        <dbReference type="ARBA" id="ARBA00022576"/>
    </source>
</evidence>
<dbReference type="GO" id="GO:0030170">
    <property type="term" value="F:pyridoxal phosphate binding"/>
    <property type="evidence" value="ECO:0007669"/>
    <property type="project" value="InterPro"/>
</dbReference>
<dbReference type="Gene3D" id="3.40.640.10">
    <property type="entry name" value="Type I PLP-dependent aspartate aminotransferase-like (Major domain)"/>
    <property type="match status" value="1"/>
</dbReference>
<dbReference type="PANTHER" id="PTHR43094:SF1">
    <property type="entry name" value="AMINOTRANSFERASE CLASS-III"/>
    <property type="match status" value="1"/>
</dbReference>
<feature type="non-terminal residue" evidence="7">
    <location>
        <position position="517"/>
    </location>
</feature>
<evidence type="ECO:0000256" key="6">
    <source>
        <dbReference type="SAM" id="MobiDB-lite"/>
    </source>
</evidence>